<evidence type="ECO:0000313" key="6">
    <source>
        <dbReference type="EMBL" id="MBD7943600.1"/>
    </source>
</evidence>
<gene>
    <name evidence="6" type="ORF">H9650_05660</name>
</gene>
<feature type="transmembrane region" description="Helical" evidence="2">
    <location>
        <begin position="254"/>
        <end position="273"/>
    </location>
</feature>
<comment type="caution">
    <text evidence="6">The sequence shown here is derived from an EMBL/GenBank/DDBJ whole genome shotgun (WGS) entry which is preliminary data.</text>
</comment>
<sequence length="637" mass="72676">MKKLLYFLVSLVIAFLSFGSVAEAKSFSIDKVHIKSWIQPNGDLLVNEVFTYNFDGAFTNLYREFPDTYDDRVVNFYSYELKSLDMEPGFVGEESMIPLSVSYENDYFRTIIDKSNEKVSFFYAYTLKDAVKSYENYSELKVTYFDGNAHDQTYENVTIDFILPQPMNPDRFDGIMFDRHAVKREKNQYGVRFVTPKSEAYSTTKTSFYFPSSVMTGMSKIKSSQTLSDAFAIEQQTFDETYNRLEGMGEIKNLIPKIIIGLLVTALLFIILLPQRHFWRRGSERDILDTDVLYLFFVDSVGNTSRKSFLAGLFSLVENGALKVMKGKAAVRFKNDPKSPKETLEFQLVDRSIAKADFENIMINWLFSSRKGSIKSKFNLHDIAGAAREEKSQNDYFVHRKRDFKEKQKKWESAVESEMKEAGAFNDKIPLTILSMATIILAILFSIAYFVDLRSSWGIAWIIGVSLVYIVILWVKKKSKLWLFLYIAFMFFASAQLVDEQLFNQTFNLLVAFIVLYIAVPRNILSMNAVRAKDSIRTFKRALRKRKKENVPLYSEESWAIRAYLFKRRQQTFPLEMATVPLAGLLLVETDPMNYVMDSWRWSKGSLFSGDGSSGSSTSSSDGGGSSGDGGGGAGAD</sequence>
<feature type="transmembrane region" description="Helical" evidence="2">
    <location>
        <begin position="510"/>
        <end position="530"/>
    </location>
</feature>
<dbReference type="RefSeq" id="WP_191696777.1">
    <property type="nucleotide sequence ID" value="NZ_JACSQO010000002.1"/>
</dbReference>
<evidence type="ECO:0000256" key="1">
    <source>
        <dbReference type="SAM" id="MobiDB-lite"/>
    </source>
</evidence>
<name>A0ABR8R776_9BACI</name>
<evidence type="ECO:0000259" key="4">
    <source>
        <dbReference type="Pfam" id="PF09972"/>
    </source>
</evidence>
<feature type="signal peptide" evidence="3">
    <location>
        <begin position="1"/>
        <end position="22"/>
    </location>
</feature>
<evidence type="ECO:0000259" key="5">
    <source>
        <dbReference type="Pfam" id="PF20990"/>
    </source>
</evidence>
<feature type="transmembrane region" description="Helical" evidence="2">
    <location>
        <begin position="481"/>
        <end position="498"/>
    </location>
</feature>
<feature type="transmembrane region" description="Helical" evidence="2">
    <location>
        <begin position="457"/>
        <end position="474"/>
    </location>
</feature>
<keyword evidence="2" id="KW-0812">Transmembrane</keyword>
<keyword evidence="3" id="KW-0732">Signal</keyword>
<keyword evidence="7" id="KW-1185">Reference proteome</keyword>
<dbReference type="Proteomes" id="UP000640786">
    <property type="component" value="Unassembled WGS sequence"/>
</dbReference>
<dbReference type="InterPro" id="IPR048389">
    <property type="entry name" value="YciQ-like_C"/>
</dbReference>
<reference evidence="6 7" key="1">
    <citation type="submission" date="2020-08" db="EMBL/GenBank/DDBJ databases">
        <title>A Genomic Blueprint of the Chicken Gut Microbiome.</title>
        <authorList>
            <person name="Gilroy R."/>
            <person name="Ravi A."/>
            <person name="Getino M."/>
            <person name="Pursley I."/>
            <person name="Horton D.L."/>
            <person name="Alikhan N.-F."/>
            <person name="Baker D."/>
            <person name="Gharbi K."/>
            <person name="Hall N."/>
            <person name="Watson M."/>
            <person name="Adriaenssens E.M."/>
            <person name="Foster-Nyarko E."/>
            <person name="Jarju S."/>
            <person name="Secka A."/>
            <person name="Antonio M."/>
            <person name="Oren A."/>
            <person name="Chaudhuri R."/>
            <person name="La Ragione R.M."/>
            <person name="Hildebrand F."/>
            <person name="Pallen M.J."/>
        </authorList>
    </citation>
    <scope>NUCLEOTIDE SEQUENCE [LARGE SCALE GENOMIC DNA]</scope>
    <source>
        <strain evidence="6 7">Sa2BUA9</strain>
    </source>
</reference>
<feature type="compositionally biased region" description="Low complexity" evidence="1">
    <location>
        <begin position="609"/>
        <end position="621"/>
    </location>
</feature>
<evidence type="ECO:0000256" key="2">
    <source>
        <dbReference type="SAM" id="Phobius"/>
    </source>
</evidence>
<feature type="region of interest" description="Disordered" evidence="1">
    <location>
        <begin position="609"/>
        <end position="637"/>
    </location>
</feature>
<keyword evidence="2" id="KW-1133">Transmembrane helix</keyword>
<protein>
    <submittedName>
        <fullName evidence="6">DUF2207 domain-containing protein</fullName>
    </submittedName>
</protein>
<dbReference type="Pfam" id="PF20990">
    <property type="entry name" value="DUF2207_C"/>
    <property type="match status" value="1"/>
</dbReference>
<evidence type="ECO:0000256" key="3">
    <source>
        <dbReference type="SAM" id="SignalP"/>
    </source>
</evidence>
<feature type="chain" id="PRO_5046700363" evidence="3">
    <location>
        <begin position="23"/>
        <end position="637"/>
    </location>
</feature>
<dbReference type="InterPro" id="IPR018702">
    <property type="entry name" value="DUF2207"/>
</dbReference>
<accession>A0ABR8R776</accession>
<dbReference type="EMBL" id="JACSQO010000002">
    <property type="protein sequence ID" value="MBD7943600.1"/>
    <property type="molecule type" value="Genomic_DNA"/>
</dbReference>
<keyword evidence="2" id="KW-0472">Membrane</keyword>
<dbReference type="Pfam" id="PF09972">
    <property type="entry name" value="DUF2207"/>
    <property type="match status" value="1"/>
</dbReference>
<organism evidence="6 7">
    <name type="scientific">Psychrobacillus faecigallinarum</name>
    <dbReference type="NCBI Taxonomy" id="2762235"/>
    <lineage>
        <taxon>Bacteria</taxon>
        <taxon>Bacillati</taxon>
        <taxon>Bacillota</taxon>
        <taxon>Bacilli</taxon>
        <taxon>Bacillales</taxon>
        <taxon>Bacillaceae</taxon>
        <taxon>Psychrobacillus</taxon>
    </lineage>
</organism>
<feature type="transmembrane region" description="Helical" evidence="2">
    <location>
        <begin position="429"/>
        <end position="451"/>
    </location>
</feature>
<evidence type="ECO:0000313" key="7">
    <source>
        <dbReference type="Proteomes" id="UP000640786"/>
    </source>
</evidence>
<feature type="domain" description="Predicted membrane protein YciQ-like C-terminal" evidence="5">
    <location>
        <begin position="302"/>
        <end position="476"/>
    </location>
</feature>
<proteinExistence type="predicted"/>
<feature type="compositionally biased region" description="Gly residues" evidence="1">
    <location>
        <begin position="622"/>
        <end position="637"/>
    </location>
</feature>
<feature type="domain" description="DUF2207" evidence="4">
    <location>
        <begin position="28"/>
        <end position="200"/>
    </location>
</feature>